<evidence type="ECO:0000259" key="1">
    <source>
        <dbReference type="PROSITE" id="PS51820"/>
    </source>
</evidence>
<dbReference type="InterPro" id="IPR003609">
    <property type="entry name" value="Pan_app"/>
</dbReference>
<dbReference type="EnsemblMetazoa" id="CLYHEMT006358.1">
    <property type="protein sequence ID" value="CLYHEMP006358.1"/>
    <property type="gene ID" value="CLYHEMG006358"/>
</dbReference>
<proteinExistence type="predicted"/>
<reference evidence="2" key="1">
    <citation type="submission" date="2021-01" db="UniProtKB">
        <authorList>
            <consortium name="EnsemblMetazoa"/>
        </authorList>
    </citation>
    <scope>IDENTIFICATION</scope>
</reference>
<accession>A0A7M5V9T8</accession>
<name>A0A7M5V9T8_9CNID</name>
<dbReference type="GeneID" id="136808242"/>
<dbReference type="OrthoDB" id="6038519at2759"/>
<dbReference type="RefSeq" id="XP_066920881.1">
    <property type="nucleotide sequence ID" value="XM_067064780.1"/>
</dbReference>
<dbReference type="AlphaFoldDB" id="A0A7M5V9T8"/>
<evidence type="ECO:0000313" key="2">
    <source>
        <dbReference type="EnsemblMetazoa" id="CLYHEMP006358.1"/>
    </source>
</evidence>
<dbReference type="PROSITE" id="PS51820">
    <property type="entry name" value="PA14"/>
    <property type="match status" value="1"/>
</dbReference>
<dbReference type="Proteomes" id="UP000594262">
    <property type="component" value="Unplaced"/>
</dbReference>
<evidence type="ECO:0000313" key="3">
    <source>
        <dbReference type="Proteomes" id="UP000594262"/>
    </source>
</evidence>
<protein>
    <recommendedName>
        <fullName evidence="1">PA14 domain-containing protein</fullName>
    </recommendedName>
</protein>
<keyword evidence="3" id="KW-1185">Reference proteome</keyword>
<organism evidence="2 3">
    <name type="scientific">Clytia hemisphaerica</name>
    <dbReference type="NCBI Taxonomy" id="252671"/>
    <lineage>
        <taxon>Eukaryota</taxon>
        <taxon>Metazoa</taxon>
        <taxon>Cnidaria</taxon>
        <taxon>Hydrozoa</taxon>
        <taxon>Hydroidolina</taxon>
        <taxon>Leptothecata</taxon>
        <taxon>Obeliida</taxon>
        <taxon>Clytiidae</taxon>
        <taxon>Clytia</taxon>
    </lineage>
</organism>
<sequence>MPSKQKTLIYQFVLCVNLTIAHNILRIDDTRIAKFVLRHEDKVHVTPHYKELNIEEEAACVDRCVTETQCKSVNFYKNDTDAEESKCQLVAEDIDDLNEYMDRVGWRHLDTGKTSITRLKHPNGYCWVPEVSSPCDFSVSNVELQPLSSSKCQDISAYFDFDRSWSGTIIHVCSGKMLCPASTAASGNPITLVDVHDCTFSDQYLDGRKKFRRNPYGFLEFAPNLCVAPSGNAVSTAYDMTLTSTCTSTAARLTYDFVKGPIKVSIFLSMGSRTFENFEAAIRSRQNSPSSIIYMDVFMQRTKTWDYHGMRMESVLQAPATGEYRFNLIANQYSKLYFGRDESEGSKEYCAGSHGNGGINSAYSCTRYLTKGGKYYMELLTFDTTGDDWQYVQMVIPGHDEGRNLGYEYLELPANY</sequence>
<feature type="domain" description="PA14" evidence="1">
    <location>
        <begin position="257"/>
        <end position="409"/>
    </location>
</feature>
<dbReference type="InterPro" id="IPR037524">
    <property type="entry name" value="PA14/GLEYA"/>
</dbReference>
<dbReference type="Pfam" id="PF00024">
    <property type="entry name" value="PAN_1"/>
    <property type="match status" value="1"/>
</dbReference>
<dbReference type="Gene3D" id="2.80.10.50">
    <property type="match status" value="1"/>
</dbReference>